<evidence type="ECO:0000256" key="2">
    <source>
        <dbReference type="SAM" id="SignalP"/>
    </source>
</evidence>
<keyword evidence="1" id="KW-1133">Transmembrane helix</keyword>
<organism evidence="3 4">
    <name type="scientific">Caenorhabditis remanei</name>
    <name type="common">Caenorhabditis vulgaris</name>
    <dbReference type="NCBI Taxonomy" id="31234"/>
    <lineage>
        <taxon>Eukaryota</taxon>
        <taxon>Metazoa</taxon>
        <taxon>Ecdysozoa</taxon>
        <taxon>Nematoda</taxon>
        <taxon>Chromadorea</taxon>
        <taxon>Rhabditida</taxon>
        <taxon>Rhabditina</taxon>
        <taxon>Rhabditomorpha</taxon>
        <taxon>Rhabditoidea</taxon>
        <taxon>Rhabditidae</taxon>
        <taxon>Peloderinae</taxon>
        <taxon>Caenorhabditis</taxon>
    </lineage>
</organism>
<evidence type="ECO:0000313" key="4">
    <source>
        <dbReference type="Proteomes" id="UP000483820"/>
    </source>
</evidence>
<protein>
    <submittedName>
        <fullName evidence="3">Uncharacterized protein</fullName>
    </submittedName>
</protein>
<proteinExistence type="predicted"/>
<dbReference type="KEGG" id="crq:GCK72_020101"/>
<dbReference type="Proteomes" id="UP000483820">
    <property type="component" value="Chromosome V"/>
</dbReference>
<keyword evidence="1" id="KW-0812">Transmembrane</keyword>
<keyword evidence="1" id="KW-0472">Membrane</keyword>
<dbReference type="PANTHER" id="PTHR21523:SF10">
    <property type="entry name" value="MLT-TEN (MLT-10) RELATED"/>
    <property type="match status" value="1"/>
</dbReference>
<keyword evidence="2" id="KW-0732">Signal</keyword>
<dbReference type="PANTHER" id="PTHR21523">
    <property type="match status" value="1"/>
</dbReference>
<feature type="transmembrane region" description="Helical" evidence="1">
    <location>
        <begin position="724"/>
        <end position="744"/>
    </location>
</feature>
<accession>A0A6A5GFL3</accession>
<dbReference type="AlphaFoldDB" id="A0A6A5GFL3"/>
<feature type="chain" id="PRO_5025420654" evidence="2">
    <location>
        <begin position="17"/>
        <end position="747"/>
    </location>
</feature>
<feature type="signal peptide" evidence="2">
    <location>
        <begin position="1"/>
        <end position="16"/>
    </location>
</feature>
<dbReference type="CTD" id="9820766"/>
<dbReference type="RefSeq" id="XP_003116236.2">
    <property type="nucleotide sequence ID" value="XM_003116188.2"/>
</dbReference>
<feature type="transmembrane region" description="Helical" evidence="1">
    <location>
        <begin position="697"/>
        <end position="718"/>
    </location>
</feature>
<sequence length="747" mass="85022">MRWVILWFSWFYSVYTTGTNSTLPIDIQQGVTRLKHQLEKGSIPAKLIPFINLTAVEEGKTAHNGSLTFIVDDKKEEEEDGDVNQNINKPPVLNINEMTHDGNKTIVKISEEATYQLIQKWVDQAASGFMSALMSTKLQDKRLKPRHISQHNNCTKIASNVTEHARCVVIILNRLDDQRRKMRKYKKLKFRRSRFRRSLRVRRDIMHSLTEEKELVIQQKKRYELKGKKEMTSPFSLIAKHLTNLVREKKNKEKEPKKKWQTVVNEIKDELDRIKKKKKDREDFKNIFSKYSRTMKMLGLDPKLAFERAGMESLGEEISSANDTGKLSEEEKALKKPLMLIRDGVKLGMMLMGKNVSNFDERKIALMSPQFMSVLPDERSNDTVNLLSPSVFALHENGTELDQMLSLSKAMRFLSENGHDEWMNFVLEASGVTEAVEKMRHDERKEEMDAFRKHFSNEKGQPMYFTKQNVSEMYGEYETSKIDSMEALHKSMSAAQMHEMNTTGYAIMTSYQISQFYGPGSPYNDSHAYNNYRDLRRNDIPDILENNIHRMAREEQAFKVARQKDVVLSPLLFTWIVLAPKTASQPIILSPLVFSPLILSPSALGPLILSPWIFSPLILSPRVLAPIILSPTIFSPIILSPLALSPLILSPAVADPLILSPFVLTPFILSPLVMVPLILNPFCLSPLLGVPNTLSPLILSPFVLSPFVLSPPFVNAFVLSPYVLSPIVLSDGLLFTAVLSPSFLSSL</sequence>
<comment type="caution">
    <text evidence="3">The sequence shown here is derived from an EMBL/GenBank/DDBJ whole genome shotgun (WGS) entry which is preliminary data.</text>
</comment>
<dbReference type="InterPro" id="IPR006954">
    <property type="entry name" value="Mlt-10-like"/>
</dbReference>
<dbReference type="EMBL" id="WUAV01000005">
    <property type="protein sequence ID" value="KAF1753544.1"/>
    <property type="molecule type" value="Genomic_DNA"/>
</dbReference>
<reference evidence="3 4" key="1">
    <citation type="submission" date="2019-12" db="EMBL/GenBank/DDBJ databases">
        <title>Chromosome-level assembly of the Caenorhabditis remanei genome.</title>
        <authorList>
            <person name="Teterina A.A."/>
            <person name="Willis J.H."/>
            <person name="Phillips P.C."/>
        </authorList>
    </citation>
    <scope>NUCLEOTIDE SEQUENCE [LARGE SCALE GENOMIC DNA]</scope>
    <source>
        <strain evidence="3 4">PX506</strain>
        <tissue evidence="3">Whole organism</tissue>
    </source>
</reference>
<dbReference type="Pfam" id="PF04870">
    <property type="entry name" value="Moulting_cycle"/>
    <property type="match status" value="1"/>
</dbReference>
<evidence type="ECO:0000256" key="1">
    <source>
        <dbReference type="SAM" id="Phobius"/>
    </source>
</evidence>
<dbReference type="GeneID" id="9820766"/>
<name>A0A6A5GFL3_CAERE</name>
<evidence type="ECO:0000313" key="3">
    <source>
        <dbReference type="EMBL" id="KAF1753544.1"/>
    </source>
</evidence>
<feature type="transmembrane region" description="Helical" evidence="1">
    <location>
        <begin position="623"/>
        <end position="648"/>
    </location>
</feature>
<gene>
    <name evidence="3" type="ORF">GCK72_020101</name>
</gene>